<gene>
    <name evidence="2" type="ORF">F6X38_06065</name>
</gene>
<dbReference type="RefSeq" id="WP_150968701.1">
    <property type="nucleotide sequence ID" value="NZ_VZDO01000003.1"/>
</dbReference>
<name>A0A7V7TXK7_9HYPH</name>
<dbReference type="Pfam" id="PF17765">
    <property type="entry name" value="MLTR_LBD"/>
    <property type="match status" value="1"/>
</dbReference>
<proteinExistence type="predicted"/>
<evidence type="ECO:0000313" key="3">
    <source>
        <dbReference type="Proteomes" id="UP000432089"/>
    </source>
</evidence>
<dbReference type="SMART" id="SM00530">
    <property type="entry name" value="HTH_XRE"/>
    <property type="match status" value="1"/>
</dbReference>
<dbReference type="Gene3D" id="3.30.450.180">
    <property type="match status" value="1"/>
</dbReference>
<dbReference type="InterPro" id="IPR010982">
    <property type="entry name" value="Lambda_DNA-bd_dom_sf"/>
</dbReference>
<dbReference type="AlphaFoldDB" id="A0A7V7TXK7"/>
<organism evidence="2 3">
    <name type="scientific">Plantimonas leprariae</name>
    <dbReference type="NCBI Taxonomy" id="2615207"/>
    <lineage>
        <taxon>Bacteria</taxon>
        <taxon>Pseudomonadati</taxon>
        <taxon>Pseudomonadota</taxon>
        <taxon>Alphaproteobacteria</taxon>
        <taxon>Hyphomicrobiales</taxon>
        <taxon>Aurantimonadaceae</taxon>
        <taxon>Plantimonas</taxon>
    </lineage>
</organism>
<dbReference type="Gene3D" id="1.10.260.40">
    <property type="entry name" value="lambda repressor-like DNA-binding domains"/>
    <property type="match status" value="1"/>
</dbReference>
<dbReference type="GO" id="GO:0003677">
    <property type="term" value="F:DNA binding"/>
    <property type="evidence" value="ECO:0007669"/>
    <property type="project" value="InterPro"/>
</dbReference>
<dbReference type="InterPro" id="IPR041413">
    <property type="entry name" value="MLTR_LBD"/>
</dbReference>
<evidence type="ECO:0000313" key="2">
    <source>
        <dbReference type="EMBL" id="KAB0681446.1"/>
    </source>
</evidence>
<dbReference type="CDD" id="cd00093">
    <property type="entry name" value="HTH_XRE"/>
    <property type="match status" value="1"/>
</dbReference>
<dbReference type="Proteomes" id="UP000432089">
    <property type="component" value="Unassembled WGS sequence"/>
</dbReference>
<protein>
    <submittedName>
        <fullName evidence="2">Helix-turn-helix domain-containing protein</fullName>
    </submittedName>
</protein>
<accession>A0A7V7TXK7</accession>
<reference evidence="2 3" key="1">
    <citation type="submission" date="2019-09" db="EMBL/GenBank/DDBJ databases">
        <title>YIM 132180 draft genome.</title>
        <authorList>
            <person name="Zhang K."/>
        </authorList>
    </citation>
    <scope>NUCLEOTIDE SEQUENCE [LARGE SCALE GENOMIC DNA]</scope>
    <source>
        <strain evidence="2 3">YIM 132180</strain>
    </source>
</reference>
<dbReference type="PROSITE" id="PS50943">
    <property type="entry name" value="HTH_CROC1"/>
    <property type="match status" value="1"/>
</dbReference>
<comment type="caution">
    <text evidence="2">The sequence shown here is derived from an EMBL/GenBank/DDBJ whole genome shotgun (WGS) entry which is preliminary data.</text>
</comment>
<dbReference type="EMBL" id="VZDO01000003">
    <property type="protein sequence ID" value="KAB0681446.1"/>
    <property type="molecule type" value="Genomic_DNA"/>
</dbReference>
<dbReference type="Pfam" id="PF13560">
    <property type="entry name" value="HTH_31"/>
    <property type="match status" value="1"/>
</dbReference>
<evidence type="ECO:0000259" key="1">
    <source>
        <dbReference type="PROSITE" id="PS50943"/>
    </source>
</evidence>
<dbReference type="InterPro" id="IPR001387">
    <property type="entry name" value="Cro/C1-type_HTH"/>
</dbReference>
<dbReference type="PANTHER" id="PTHR35010:SF2">
    <property type="entry name" value="BLL4672 PROTEIN"/>
    <property type="match status" value="1"/>
</dbReference>
<feature type="domain" description="HTH cro/C1-type" evidence="1">
    <location>
        <begin position="40"/>
        <end position="87"/>
    </location>
</feature>
<keyword evidence="3" id="KW-1185">Reference proteome</keyword>
<sequence>MLEAESSRRRQLGEFLKIRREAIRPESLGLPAGRRRRTPGLRREELADLAGISAVWFARIEQGRDVSPSPHALARLAQALRLGRAERAHLFELAAKADPAARDRPAAEEPSAALRDAVEACTAPAYLLDRAFDIRAHNAPAAALFAGWFDDGDAEARPNLLRTVFLDPAARDLIVGWSERARRLAAEFRADFVPAKGSAAGALVAELAASSPDFAAMWKEQRVLGREGGERRFRHPTRGELAFRQVTLVPAEEPDFKLVMLLPA</sequence>
<dbReference type="PANTHER" id="PTHR35010">
    <property type="entry name" value="BLL4672 PROTEIN-RELATED"/>
    <property type="match status" value="1"/>
</dbReference>
<dbReference type="SUPFAM" id="SSF47413">
    <property type="entry name" value="lambda repressor-like DNA-binding domains"/>
    <property type="match status" value="1"/>
</dbReference>